<evidence type="ECO:0000313" key="15">
    <source>
        <dbReference type="EMBL" id="OUZ18932.1"/>
    </source>
</evidence>
<keyword evidence="5 9" id="KW-0812">Transmembrane</keyword>
<comment type="caution">
    <text evidence="14">The sequence shown here is derived from an EMBL/GenBank/DDBJ whole genome shotgun (WGS) entry which is preliminary data.</text>
</comment>
<evidence type="ECO:0000256" key="9">
    <source>
        <dbReference type="RuleBase" id="RU363032"/>
    </source>
</evidence>
<evidence type="ECO:0000256" key="2">
    <source>
        <dbReference type="ARBA" id="ARBA00010072"/>
    </source>
</evidence>
<protein>
    <submittedName>
        <fullName evidence="11">Amino acid ABC transporter permease</fullName>
    </submittedName>
    <submittedName>
        <fullName evidence="14">Glutamine ABC transporter permease</fullName>
    </submittedName>
</protein>
<evidence type="ECO:0000256" key="4">
    <source>
        <dbReference type="ARBA" id="ARBA00022475"/>
    </source>
</evidence>
<organism evidence="14 16">
    <name type="scientific">Enterococcus cecorum</name>
    <dbReference type="NCBI Taxonomy" id="44008"/>
    <lineage>
        <taxon>Bacteria</taxon>
        <taxon>Bacillati</taxon>
        <taxon>Bacillota</taxon>
        <taxon>Bacilli</taxon>
        <taxon>Lactobacillales</taxon>
        <taxon>Enterococcaceae</taxon>
        <taxon>Enterococcus</taxon>
    </lineage>
</organism>
<dbReference type="GeneID" id="60871871"/>
<dbReference type="Proteomes" id="UP000588071">
    <property type="component" value="Unassembled WGS sequence"/>
</dbReference>
<dbReference type="InterPro" id="IPR000515">
    <property type="entry name" value="MetI-like"/>
</dbReference>
<dbReference type="InterPro" id="IPR035906">
    <property type="entry name" value="MetI-like_sf"/>
</dbReference>
<dbReference type="EMBL" id="NFLC01000009">
    <property type="protein sequence ID" value="OUQ10500.1"/>
    <property type="molecule type" value="Genomic_DNA"/>
</dbReference>
<evidence type="ECO:0000256" key="7">
    <source>
        <dbReference type="ARBA" id="ARBA00022989"/>
    </source>
</evidence>
<evidence type="ECO:0000313" key="16">
    <source>
        <dbReference type="Proteomes" id="UP000196074"/>
    </source>
</evidence>
<evidence type="ECO:0000313" key="18">
    <source>
        <dbReference type="Proteomes" id="UP000588071"/>
    </source>
</evidence>
<reference evidence="16" key="1">
    <citation type="submission" date="2017-04" db="EMBL/GenBank/DDBJ databases">
        <title>Function of individual gut microbiota members based on whole genome sequencing of pure cultures obtained from chicken caecum.</title>
        <authorList>
            <person name="Medvecky M."/>
            <person name="Cejkova D."/>
            <person name="Polansky O."/>
            <person name="Karasova D."/>
            <person name="Kubasova T."/>
            <person name="Cizek A."/>
            <person name="Rychlik I."/>
        </authorList>
    </citation>
    <scope>NUCLEOTIDE SEQUENCE [LARGE SCALE GENOMIC DNA]</scope>
    <source>
        <strain evidence="16">An144</strain>
    </source>
</reference>
<dbReference type="InterPro" id="IPR010065">
    <property type="entry name" value="AA_ABC_transptr_permease_3TM"/>
</dbReference>
<dbReference type="Proteomes" id="UP001290582">
    <property type="component" value="Unassembled WGS sequence"/>
</dbReference>
<dbReference type="GO" id="GO:0022857">
    <property type="term" value="F:transmembrane transporter activity"/>
    <property type="evidence" value="ECO:0007669"/>
    <property type="project" value="InterPro"/>
</dbReference>
<keyword evidence="4" id="KW-1003">Cell membrane</keyword>
<dbReference type="PANTHER" id="PTHR30614:SF20">
    <property type="entry name" value="GLUTAMINE TRANSPORT SYSTEM PERMEASE PROTEIN GLNP"/>
    <property type="match status" value="1"/>
</dbReference>
<dbReference type="GO" id="GO:0043190">
    <property type="term" value="C:ATP-binding cassette (ABC) transporter complex"/>
    <property type="evidence" value="ECO:0007669"/>
    <property type="project" value="InterPro"/>
</dbReference>
<feature type="domain" description="ABC transmembrane type-1" evidence="10">
    <location>
        <begin position="17"/>
        <end position="216"/>
    </location>
</feature>
<evidence type="ECO:0000256" key="3">
    <source>
        <dbReference type="ARBA" id="ARBA00022448"/>
    </source>
</evidence>
<dbReference type="EMBL" id="JAXOGL010000001">
    <property type="protein sequence ID" value="MDZ5596721.1"/>
    <property type="molecule type" value="Genomic_DNA"/>
</dbReference>
<dbReference type="PANTHER" id="PTHR30614">
    <property type="entry name" value="MEMBRANE COMPONENT OF AMINO ACID ABC TRANSPORTER"/>
    <property type="match status" value="1"/>
</dbReference>
<reference evidence="11" key="5">
    <citation type="submission" date="2023-03" db="EMBL/GenBank/DDBJ databases">
        <authorList>
            <person name="Shen W."/>
            <person name="Cai J."/>
        </authorList>
    </citation>
    <scope>NUCLEOTIDE SEQUENCE</scope>
    <source>
        <strain evidence="11">B245-2</strain>
    </source>
</reference>
<dbReference type="Proteomes" id="UP000196503">
    <property type="component" value="Unassembled WGS sequence"/>
</dbReference>
<dbReference type="AlphaFoldDB" id="A0A1Y4QZK0"/>
<dbReference type="EMBL" id="JARQBI010000004">
    <property type="protein sequence ID" value="MDT2796086.1"/>
    <property type="molecule type" value="Genomic_DNA"/>
</dbReference>
<dbReference type="EMBL" id="NIBL01000001">
    <property type="protein sequence ID" value="OUZ18932.1"/>
    <property type="molecule type" value="Genomic_DNA"/>
</dbReference>
<evidence type="ECO:0000256" key="5">
    <source>
        <dbReference type="ARBA" id="ARBA00022692"/>
    </source>
</evidence>
<evidence type="ECO:0000313" key="14">
    <source>
        <dbReference type="EMBL" id="OUQ10500.1"/>
    </source>
</evidence>
<name>A0A1Y4QZK0_9ENTE</name>
<dbReference type="GO" id="GO:0006865">
    <property type="term" value="P:amino acid transport"/>
    <property type="evidence" value="ECO:0007669"/>
    <property type="project" value="UniProtKB-KW"/>
</dbReference>
<dbReference type="PROSITE" id="PS50928">
    <property type="entry name" value="ABC_TM1"/>
    <property type="match status" value="1"/>
</dbReference>
<reference evidence="12" key="6">
    <citation type="submission" date="2023-12" db="EMBL/GenBank/DDBJ databases">
        <title>Molecular genomic analyses of Enterococcus cecorum from sepsis oubreaks in broilers.</title>
        <authorList>
            <person name="Rhoads D."/>
            <person name="Alrubaye A."/>
        </authorList>
    </citation>
    <scope>NUCLEOTIDE SEQUENCE</scope>
    <source>
        <strain evidence="12">1755</strain>
    </source>
</reference>
<dbReference type="CDD" id="cd06261">
    <property type="entry name" value="TM_PBP2"/>
    <property type="match status" value="1"/>
</dbReference>
<feature type="transmembrane region" description="Helical" evidence="9">
    <location>
        <begin position="12"/>
        <end position="41"/>
    </location>
</feature>
<keyword evidence="7 9" id="KW-1133">Transmembrane helix</keyword>
<dbReference type="RefSeq" id="WP_016252369.1">
    <property type="nucleotide sequence ID" value="NZ_AP035890.1"/>
</dbReference>
<evidence type="ECO:0000256" key="1">
    <source>
        <dbReference type="ARBA" id="ARBA00004651"/>
    </source>
</evidence>
<gene>
    <name evidence="15" type="ORF">A5869_000580</name>
    <name evidence="14" type="ORF">B5E88_05930</name>
    <name evidence="13" type="ORF">HF857_07940</name>
    <name evidence="11" type="ORF">P7H47_02210</name>
    <name evidence="12" type="ORF">U1294_00500</name>
</gene>
<accession>A0A1Y4QZK0</accession>
<dbReference type="NCBIfam" id="TIGR01726">
    <property type="entry name" value="HEQRo_perm_3TM"/>
    <property type="match status" value="1"/>
</dbReference>
<feature type="transmembrane region" description="Helical" evidence="9">
    <location>
        <begin position="62"/>
        <end position="80"/>
    </location>
</feature>
<comment type="subcellular location">
    <subcellularLocation>
        <location evidence="1 9">Cell membrane</location>
        <topology evidence="1 9">Multi-pass membrane protein</topology>
    </subcellularLocation>
</comment>
<dbReference type="Proteomes" id="UP001255696">
    <property type="component" value="Unassembled WGS sequence"/>
</dbReference>
<dbReference type="Gene3D" id="1.10.3720.10">
    <property type="entry name" value="MetI-like"/>
    <property type="match status" value="1"/>
</dbReference>
<reference evidence="14" key="3">
    <citation type="journal article" date="2018" name="BMC Genomics">
        <title>Whole genome sequencing and function prediction of 133 gut anaerobes isolated from chicken caecum in pure cultures.</title>
        <authorList>
            <person name="Medvecky M."/>
            <person name="Cejkova D."/>
            <person name="Polansky O."/>
            <person name="Karasova D."/>
            <person name="Kubasova T."/>
            <person name="Cizek A."/>
            <person name="Rychlik I."/>
        </authorList>
    </citation>
    <scope>NUCLEOTIDE SEQUENCE</scope>
    <source>
        <strain evidence="14">An144</strain>
    </source>
</reference>
<evidence type="ECO:0000313" key="12">
    <source>
        <dbReference type="EMBL" id="MDZ5596721.1"/>
    </source>
</evidence>
<keyword evidence="3 9" id="KW-0813">Transport</keyword>
<evidence type="ECO:0000313" key="13">
    <source>
        <dbReference type="EMBL" id="NME50164.1"/>
    </source>
</evidence>
<dbReference type="Proteomes" id="UP000196074">
    <property type="component" value="Unassembled WGS sequence"/>
</dbReference>
<reference evidence="15 17" key="2">
    <citation type="submission" date="2017-05" db="EMBL/GenBank/DDBJ databases">
        <title>The Genome Sequence of Enterococcus faecium 2D5_DIV0622.</title>
        <authorList>
            <consortium name="The Broad Institute Genomics Platform"/>
            <consortium name="The Broad Institute Genomic Center for Infectious Diseases"/>
            <person name="Earl A."/>
            <person name="Manson A."/>
            <person name="Schwartman J."/>
            <person name="Gilmore M."/>
            <person name="Abouelleil A."/>
            <person name="Cao P."/>
            <person name="Chapman S."/>
            <person name="Cusick C."/>
            <person name="Shea T."/>
            <person name="Young S."/>
            <person name="Neafsey D."/>
            <person name="Nusbaum C."/>
            <person name="Birren B."/>
        </authorList>
    </citation>
    <scope>NUCLEOTIDE SEQUENCE [LARGE SCALE GENOMIC DNA]</scope>
    <source>
        <strain evidence="15 17">2D5_DIV0622</strain>
    </source>
</reference>
<dbReference type="Pfam" id="PF00528">
    <property type="entry name" value="BPD_transp_1"/>
    <property type="match status" value="1"/>
</dbReference>
<evidence type="ECO:0000256" key="8">
    <source>
        <dbReference type="ARBA" id="ARBA00023136"/>
    </source>
</evidence>
<keyword evidence="6" id="KW-0029">Amino-acid transport</keyword>
<proteinExistence type="inferred from homology"/>
<dbReference type="InterPro" id="IPR043429">
    <property type="entry name" value="ArtM/GltK/GlnP/TcyL/YhdX-like"/>
</dbReference>
<keyword evidence="8 9" id="KW-0472">Membrane</keyword>
<dbReference type="FunFam" id="1.10.3720.10:FF:000033">
    <property type="entry name" value="Polar amino acid ABC transporter permease"/>
    <property type="match status" value="1"/>
</dbReference>
<dbReference type="SUPFAM" id="SSF161098">
    <property type="entry name" value="MetI-like"/>
    <property type="match status" value="1"/>
</dbReference>
<evidence type="ECO:0000313" key="11">
    <source>
        <dbReference type="EMBL" id="MDT2796086.1"/>
    </source>
</evidence>
<reference evidence="13 18" key="4">
    <citation type="submission" date="2020-04" db="EMBL/GenBank/DDBJ databases">
        <authorList>
            <person name="Hitch T.C.A."/>
            <person name="Wylensek D."/>
            <person name="Clavel T."/>
        </authorList>
    </citation>
    <scope>NUCLEOTIDE SEQUENCE [LARGE SCALE GENOMIC DNA]</scope>
    <source>
        <strain evidence="13 18">WCA-380-WT-3C</strain>
    </source>
</reference>
<sequence>MDFSFLKEFYPYFISGTIITLIISVITVILGTIIGVVIALMKLSKIKPLRWFANIYIEVLRGTPMLVQILIAFGLLQGLFKLPTVDLGILSLDFGRLFPGIIAISLNSGAYVAEIVRGGINAVDFGQQEAAASLGLRPAQAMRYVILPQALRNILPPLGNEFIVLIKDSSLLSTIGIYELMNSAQIVISSSYIPLTPLYVAAAIYFILTFTTSRILNAWEKKLGKGYRK</sequence>
<dbReference type="EMBL" id="JABAFV010000012">
    <property type="protein sequence ID" value="NME50164.1"/>
    <property type="molecule type" value="Genomic_DNA"/>
</dbReference>
<evidence type="ECO:0000313" key="17">
    <source>
        <dbReference type="Proteomes" id="UP000196503"/>
    </source>
</evidence>
<comment type="similarity">
    <text evidence="2">Belongs to the binding-protein-dependent transport system permease family. HisMQ subfamily.</text>
</comment>
<evidence type="ECO:0000256" key="6">
    <source>
        <dbReference type="ARBA" id="ARBA00022970"/>
    </source>
</evidence>
<evidence type="ECO:0000259" key="10">
    <source>
        <dbReference type="PROSITE" id="PS50928"/>
    </source>
</evidence>